<dbReference type="InterPro" id="IPR018146">
    <property type="entry name" value="Glyoxalase_1_CS"/>
</dbReference>
<dbReference type="EMBL" id="CP055153">
    <property type="protein sequence ID" value="QMU29664.1"/>
    <property type="molecule type" value="Genomic_DNA"/>
</dbReference>
<keyword evidence="1" id="KW-0479">Metal-binding</keyword>
<dbReference type="KEGG" id="add:HUW48_17225"/>
<protein>
    <submittedName>
        <fullName evidence="3">VOC family protein</fullName>
    </submittedName>
</protein>
<dbReference type="RefSeq" id="WP_182412124.1">
    <property type="nucleotide sequence ID" value="NZ_CP055153.1"/>
</dbReference>
<proteinExistence type="predicted"/>
<dbReference type="Gene3D" id="3.10.180.10">
    <property type="entry name" value="2,3-Dihydroxybiphenyl 1,2-Dioxygenase, domain 1"/>
    <property type="match status" value="2"/>
</dbReference>
<accession>A0A7L7LAC4</accession>
<dbReference type="InterPro" id="IPR037523">
    <property type="entry name" value="VOC_core"/>
</dbReference>
<evidence type="ECO:0000259" key="2">
    <source>
        <dbReference type="PROSITE" id="PS51819"/>
    </source>
</evidence>
<dbReference type="PROSITE" id="PS00934">
    <property type="entry name" value="GLYOXALASE_I_1"/>
    <property type="match status" value="1"/>
</dbReference>
<evidence type="ECO:0000256" key="1">
    <source>
        <dbReference type="ARBA" id="ARBA00022723"/>
    </source>
</evidence>
<dbReference type="GO" id="GO:0046872">
    <property type="term" value="F:metal ion binding"/>
    <property type="evidence" value="ECO:0007669"/>
    <property type="project" value="UniProtKB-KW"/>
</dbReference>
<dbReference type="Pfam" id="PF00903">
    <property type="entry name" value="Glyoxalase"/>
    <property type="match status" value="2"/>
</dbReference>
<feature type="domain" description="VOC" evidence="2">
    <location>
        <begin position="173"/>
        <end position="288"/>
    </location>
</feature>
<gene>
    <name evidence="3" type="ORF">HUW48_17225</name>
</gene>
<dbReference type="CDD" id="cd16359">
    <property type="entry name" value="VOC_BsCatE_like_C"/>
    <property type="match status" value="1"/>
</dbReference>
<dbReference type="Proteomes" id="UP000514509">
    <property type="component" value="Chromosome"/>
</dbReference>
<dbReference type="InterPro" id="IPR004360">
    <property type="entry name" value="Glyas_Fos-R_dOase_dom"/>
</dbReference>
<dbReference type="PANTHER" id="PTHR43279">
    <property type="entry name" value="CATECHOL-2,3-DIOXYGENASE"/>
    <property type="match status" value="1"/>
</dbReference>
<dbReference type="SUPFAM" id="SSF54593">
    <property type="entry name" value="Glyoxalase/Bleomycin resistance protein/Dihydroxybiphenyl dioxygenase"/>
    <property type="match status" value="2"/>
</dbReference>
<dbReference type="PROSITE" id="PS51819">
    <property type="entry name" value="VOC"/>
    <property type="match status" value="2"/>
</dbReference>
<reference evidence="3 4" key="1">
    <citation type="submission" date="2020-06" db="EMBL/GenBank/DDBJ databases">
        <authorList>
            <person name="Hwang Y.J."/>
        </authorList>
    </citation>
    <scope>NUCLEOTIDE SEQUENCE [LARGE SCALE GENOMIC DNA]</scope>
    <source>
        <strain evidence="3 4">KUDC8001</strain>
    </source>
</reference>
<keyword evidence="4" id="KW-1185">Reference proteome</keyword>
<evidence type="ECO:0000313" key="3">
    <source>
        <dbReference type="EMBL" id="QMU29664.1"/>
    </source>
</evidence>
<dbReference type="PANTHER" id="PTHR43279:SF1">
    <property type="entry name" value="CATECHOL-2,3-DIOXYGENASE"/>
    <property type="match status" value="1"/>
</dbReference>
<reference evidence="3 4" key="2">
    <citation type="submission" date="2020-08" db="EMBL/GenBank/DDBJ databases">
        <title>Adhaeribacter dokdonensis sp. nov., isolated from the rhizosphere of Elymus tsukushiensis, a plant native to the Dokdo Islands, Republic of Korea.</title>
        <authorList>
            <person name="Ghim S.Y."/>
        </authorList>
    </citation>
    <scope>NUCLEOTIDE SEQUENCE [LARGE SCALE GENOMIC DNA]</scope>
    <source>
        <strain evidence="3 4">KUDC8001</strain>
    </source>
</reference>
<name>A0A7L7LAC4_9BACT</name>
<dbReference type="InterPro" id="IPR029068">
    <property type="entry name" value="Glyas_Bleomycin-R_OHBP_Dase"/>
</dbReference>
<feature type="domain" description="VOC" evidence="2">
    <location>
        <begin position="11"/>
        <end position="129"/>
    </location>
</feature>
<dbReference type="AlphaFoldDB" id="A0A7L7LAC4"/>
<sequence length="288" mass="31994">MTPYLLPAATYIAQVTLRTQQLPVLTSFYEQVMGLQVIEQESNKIHLSANGQHPALLVLEQDDTAPRQNPQQPGLFHVAYLVSSRLELARWWQHFSQTGWPVQGFGDHRVSEAIYLADPDGNGIEIYADRPRSTWPIQNGQVQMTTEPVDIEGLLREIPVPDKPWSGIAAETGIGHIHLQVSNLNQARQFYHQLLGFAIMQESYPGALFVAAGGYHHHIGLNTWRSRNAASRNPAATGLASFVIKVPDASVLTELTTHMQQASFHPQLITENSIQVQDKDGITLILTA</sequence>
<evidence type="ECO:0000313" key="4">
    <source>
        <dbReference type="Proteomes" id="UP000514509"/>
    </source>
</evidence>
<dbReference type="GO" id="GO:0004462">
    <property type="term" value="F:lactoylglutathione lyase activity"/>
    <property type="evidence" value="ECO:0007669"/>
    <property type="project" value="InterPro"/>
</dbReference>
<organism evidence="3 4">
    <name type="scientific">Adhaeribacter radiodurans</name>
    <dbReference type="NCBI Taxonomy" id="2745197"/>
    <lineage>
        <taxon>Bacteria</taxon>
        <taxon>Pseudomonadati</taxon>
        <taxon>Bacteroidota</taxon>
        <taxon>Cytophagia</taxon>
        <taxon>Cytophagales</taxon>
        <taxon>Hymenobacteraceae</taxon>
        <taxon>Adhaeribacter</taxon>
    </lineage>
</organism>